<evidence type="ECO:0000313" key="1">
    <source>
        <dbReference type="EMBL" id="CAJ2631324.1"/>
    </source>
</evidence>
<protein>
    <submittedName>
        <fullName evidence="1">Uncharacterized protein</fullName>
    </submittedName>
</protein>
<keyword evidence="2" id="KW-1185">Reference proteome</keyword>
<dbReference type="Proteomes" id="UP001177021">
    <property type="component" value="Unassembled WGS sequence"/>
</dbReference>
<comment type="caution">
    <text evidence="1">The sequence shown here is derived from an EMBL/GenBank/DDBJ whole genome shotgun (WGS) entry which is preliminary data.</text>
</comment>
<reference evidence="1" key="1">
    <citation type="submission" date="2023-10" db="EMBL/GenBank/DDBJ databases">
        <authorList>
            <person name="Rodriguez Cubillos JULIANA M."/>
            <person name="De Vega J."/>
        </authorList>
    </citation>
    <scope>NUCLEOTIDE SEQUENCE</scope>
</reference>
<name>A0ACB0IGI8_TRIPR</name>
<gene>
    <name evidence="1" type="ORF">MILVUS5_LOCUS2897</name>
</gene>
<accession>A0ACB0IGI8</accession>
<sequence length="225" mass="26518">MDILKFLFHLFILFPVIYTSQDYCQYSRCSNKDTFFIRFPFQLEVESDQHPYCGYPDFKLTCTNDNKTVLTLPYSGGVFYVRSIDYRRQQIQIYDPYHCLLNRLLSLNLSGSPFFTEYLTNYTLLSCSTRNIGSQFYPVDCLSHFTHFASVIPSASFTDSLPQSCYIIRNLSVPVPKFYHDFFLNSLSEDLELTWSSPDCRYCESQYVMCRFESRNSDQVRLFLC</sequence>
<dbReference type="EMBL" id="CASHSV030000001">
    <property type="protein sequence ID" value="CAJ2631324.1"/>
    <property type="molecule type" value="Genomic_DNA"/>
</dbReference>
<proteinExistence type="predicted"/>
<organism evidence="1 2">
    <name type="scientific">Trifolium pratense</name>
    <name type="common">Red clover</name>
    <dbReference type="NCBI Taxonomy" id="57577"/>
    <lineage>
        <taxon>Eukaryota</taxon>
        <taxon>Viridiplantae</taxon>
        <taxon>Streptophyta</taxon>
        <taxon>Embryophyta</taxon>
        <taxon>Tracheophyta</taxon>
        <taxon>Spermatophyta</taxon>
        <taxon>Magnoliopsida</taxon>
        <taxon>eudicotyledons</taxon>
        <taxon>Gunneridae</taxon>
        <taxon>Pentapetalae</taxon>
        <taxon>rosids</taxon>
        <taxon>fabids</taxon>
        <taxon>Fabales</taxon>
        <taxon>Fabaceae</taxon>
        <taxon>Papilionoideae</taxon>
        <taxon>50 kb inversion clade</taxon>
        <taxon>NPAAA clade</taxon>
        <taxon>Hologalegina</taxon>
        <taxon>IRL clade</taxon>
        <taxon>Trifolieae</taxon>
        <taxon>Trifolium</taxon>
    </lineage>
</organism>
<evidence type="ECO:0000313" key="2">
    <source>
        <dbReference type="Proteomes" id="UP001177021"/>
    </source>
</evidence>